<dbReference type="InterPro" id="IPR047789">
    <property type="entry name" value="CU044_5270-like"/>
</dbReference>
<keyword evidence="2" id="KW-1133">Transmembrane helix</keyword>
<gene>
    <name evidence="3" type="ORF">QRX60_11105</name>
</gene>
<sequence>MTDLETLRAALLPDEPAQDVVDRSRHRLQNHMLGRRRKRVLPLAIGAGLAAAAAAVAVVVTAVPGPPAPPPPPQAVAPVDPGRQILLAAATAAERAQVGAGKYWHTTTKVGKATWEYWTTTDGQEWYRGEITHGKAKLLPRARPIRINGDDDVTLSTILALPADPAALRDWLADGLTRHGTPANQRDTAVLQSLIDLVSTVPAPPAVRAAAFRAIAAYPDVSALPDGKGVRLPGGGRLVVDPATGQVDGSSVFLGPDGQPAHDANGDTYAVSGEWTDDLPQ</sequence>
<evidence type="ECO:0000313" key="3">
    <source>
        <dbReference type="EMBL" id="WIY04357.1"/>
    </source>
</evidence>
<organism evidence="3 4">
    <name type="scientific">Amycolatopsis mongoliensis</name>
    <dbReference type="NCBI Taxonomy" id="715475"/>
    <lineage>
        <taxon>Bacteria</taxon>
        <taxon>Bacillati</taxon>
        <taxon>Actinomycetota</taxon>
        <taxon>Actinomycetes</taxon>
        <taxon>Pseudonocardiales</taxon>
        <taxon>Pseudonocardiaceae</taxon>
        <taxon>Amycolatopsis</taxon>
    </lineage>
</organism>
<protein>
    <submittedName>
        <fullName evidence="3">CU044_5270 family protein</fullName>
    </submittedName>
</protein>
<feature type="transmembrane region" description="Helical" evidence="2">
    <location>
        <begin position="40"/>
        <end position="63"/>
    </location>
</feature>
<keyword evidence="2" id="KW-0812">Transmembrane</keyword>
<dbReference type="EMBL" id="CP127295">
    <property type="protein sequence ID" value="WIY04357.1"/>
    <property type="molecule type" value="Genomic_DNA"/>
</dbReference>
<proteinExistence type="predicted"/>
<dbReference type="AlphaFoldDB" id="A0A9Y2JVN9"/>
<evidence type="ECO:0000256" key="2">
    <source>
        <dbReference type="SAM" id="Phobius"/>
    </source>
</evidence>
<feature type="region of interest" description="Disordered" evidence="1">
    <location>
        <begin position="256"/>
        <end position="281"/>
    </location>
</feature>
<evidence type="ECO:0000256" key="1">
    <source>
        <dbReference type="SAM" id="MobiDB-lite"/>
    </source>
</evidence>
<dbReference type="Proteomes" id="UP001239397">
    <property type="component" value="Chromosome"/>
</dbReference>
<accession>A0A9Y2JVN9</accession>
<keyword evidence="2" id="KW-0472">Membrane</keyword>
<dbReference type="KEGG" id="amog:QRX60_11105"/>
<keyword evidence="4" id="KW-1185">Reference proteome</keyword>
<name>A0A9Y2JVN9_9PSEU</name>
<dbReference type="NCBIfam" id="NF038083">
    <property type="entry name" value="CU044_5270_fam"/>
    <property type="match status" value="1"/>
</dbReference>
<dbReference type="RefSeq" id="WP_286000688.1">
    <property type="nucleotide sequence ID" value="NZ_CP127295.1"/>
</dbReference>
<evidence type="ECO:0000313" key="4">
    <source>
        <dbReference type="Proteomes" id="UP001239397"/>
    </source>
</evidence>
<reference evidence="3 4" key="1">
    <citation type="submission" date="2023-06" db="EMBL/GenBank/DDBJ databases">
        <authorList>
            <person name="Oyuntsetseg B."/>
            <person name="Kim S.B."/>
        </authorList>
    </citation>
    <scope>NUCLEOTIDE SEQUENCE [LARGE SCALE GENOMIC DNA]</scope>
    <source>
        <strain evidence="3 4">4-36</strain>
    </source>
</reference>